<keyword evidence="2" id="KW-0802">TPR repeat</keyword>
<dbReference type="Pfam" id="PF13174">
    <property type="entry name" value="TPR_6"/>
    <property type="match status" value="3"/>
</dbReference>
<feature type="signal peptide" evidence="3">
    <location>
        <begin position="1"/>
        <end position="37"/>
    </location>
</feature>
<evidence type="ECO:0000313" key="4">
    <source>
        <dbReference type="EMBL" id="MRX47121.1"/>
    </source>
</evidence>
<dbReference type="Gene3D" id="1.25.40.10">
    <property type="entry name" value="Tetratricopeptide repeat domain"/>
    <property type="match status" value="3"/>
</dbReference>
<dbReference type="EMBL" id="WKJI01000002">
    <property type="protein sequence ID" value="MRX47121.1"/>
    <property type="molecule type" value="Genomic_DNA"/>
</dbReference>
<accession>A0A7K0FNA5</accession>
<proteinExistence type="predicted"/>
<evidence type="ECO:0000256" key="2">
    <source>
        <dbReference type="ARBA" id="ARBA00022803"/>
    </source>
</evidence>
<evidence type="ECO:0000256" key="1">
    <source>
        <dbReference type="ARBA" id="ARBA00022737"/>
    </source>
</evidence>
<evidence type="ECO:0000256" key="3">
    <source>
        <dbReference type="SAM" id="SignalP"/>
    </source>
</evidence>
<dbReference type="PANTHER" id="PTHR45586:SF1">
    <property type="entry name" value="LIPOPOLYSACCHARIDE ASSEMBLY PROTEIN B"/>
    <property type="match status" value="1"/>
</dbReference>
<name>A0A7K0FNA5_9SPHI</name>
<dbReference type="Proteomes" id="UP000462931">
    <property type="component" value="Unassembled WGS sequence"/>
</dbReference>
<evidence type="ECO:0000313" key="5">
    <source>
        <dbReference type="Proteomes" id="UP000462931"/>
    </source>
</evidence>
<dbReference type="SUPFAM" id="SSF48452">
    <property type="entry name" value="TPR-like"/>
    <property type="match status" value="2"/>
</dbReference>
<comment type="caution">
    <text evidence="4">The sequence shown here is derived from an EMBL/GenBank/DDBJ whole genome shotgun (WGS) entry which is preliminary data.</text>
</comment>
<dbReference type="InterPro" id="IPR051012">
    <property type="entry name" value="CellSynth/LPSAsmb/PSIAsmb"/>
</dbReference>
<organism evidence="4 5">
    <name type="scientific">Pedobacter puniceum</name>
    <dbReference type="NCBI Taxonomy" id="2666136"/>
    <lineage>
        <taxon>Bacteria</taxon>
        <taxon>Pseudomonadati</taxon>
        <taxon>Bacteroidota</taxon>
        <taxon>Sphingobacteriia</taxon>
        <taxon>Sphingobacteriales</taxon>
        <taxon>Sphingobacteriaceae</taxon>
        <taxon>Pedobacter</taxon>
    </lineage>
</organism>
<feature type="chain" id="PRO_5029737190" evidence="3">
    <location>
        <begin position="38"/>
        <end position="620"/>
    </location>
</feature>
<dbReference type="InterPro" id="IPR011990">
    <property type="entry name" value="TPR-like_helical_dom_sf"/>
</dbReference>
<sequence length="620" mass="70909">MKNSKYHIIIPNLVEMRIKKLILLFAFLSCCTTLLQAQQENAIIQAQQYFFNGDYQNAIKLYEKLYQNQQYQDFIFDNYFNSLLKINDFDEATKLVKKRIKEEGNSPGLLLYLALIQQNKGNAAEAEKIYADVIKNLPADVFTISTIASNFYNNNNIEMATKTFLAGRKLLGNNSQFSIELINIYRYTKDKNNLSAEILNVLESAPEYLQMAKSSLQRTFDSTEDYQTFKTILIKKVQKAPQNIALSDLLAWTFTQLKEYDLALIQTIALDKRSQDNGAKVFALSNIMADNEAYDAAIKGYTYILEKGNNNSYYIPSKLELLKLQKEKLLNNNHSPNVAELQKLANSYEDILEILGKNARTIKAISELARLKAYYLNQPQEAELLLELALDTKGLNAEDLAELKIELADIYTLNKNFWDASLMFGQVEKSFPNHPLGQEAKFKNAKISFYKGDFKWAKSQLDVLKASTSQLIANDALDLSLLIKDNTFEDTSGNALKVYARAEFLRFQNLNNQALSLLDSLTKAYPTHALDDDIWVSKARIFTNMKQFEQAAKAYETIIEKHSQSIWADDALFNLALLYQDKLNNTPKAKQCYEQLLEKFPGSLYVVEANKKYRLLKEAI</sequence>
<gene>
    <name evidence="4" type="ORF">GJJ64_07990</name>
</gene>
<dbReference type="InterPro" id="IPR019734">
    <property type="entry name" value="TPR_rpt"/>
</dbReference>
<keyword evidence="3" id="KW-0732">Signal</keyword>
<keyword evidence="1" id="KW-0677">Repeat</keyword>
<reference evidence="4 5" key="1">
    <citation type="submission" date="2019-11" db="EMBL/GenBank/DDBJ databases">
        <authorList>
            <person name="Cheng Q."/>
            <person name="Yang Z."/>
        </authorList>
    </citation>
    <scope>NUCLEOTIDE SEQUENCE [LARGE SCALE GENOMIC DNA]</scope>
    <source>
        <strain evidence="4 5">HX-22-1</strain>
    </source>
</reference>
<dbReference type="SMART" id="SM00028">
    <property type="entry name" value="TPR"/>
    <property type="match status" value="4"/>
</dbReference>
<dbReference type="PANTHER" id="PTHR45586">
    <property type="entry name" value="TPR REPEAT-CONTAINING PROTEIN PA4667"/>
    <property type="match status" value="1"/>
</dbReference>
<keyword evidence="5" id="KW-1185">Reference proteome</keyword>
<dbReference type="AlphaFoldDB" id="A0A7K0FNA5"/>
<protein>
    <submittedName>
        <fullName evidence="4">Tetratricopeptide repeat protein</fullName>
    </submittedName>
</protein>